<dbReference type="EC" id="2.7.4.16" evidence="2"/>
<dbReference type="GO" id="GO:0009228">
    <property type="term" value="P:thiamine biosynthetic process"/>
    <property type="evidence" value="ECO:0007669"/>
    <property type="project" value="UniProtKB-KW"/>
</dbReference>
<dbReference type="PANTHER" id="PTHR30270:SF0">
    <property type="entry name" value="THIAMINE-MONOPHOSPHATE KINASE"/>
    <property type="match status" value="1"/>
</dbReference>
<feature type="binding site" evidence="2">
    <location>
        <position position="131"/>
    </location>
    <ligand>
        <name>ATP</name>
        <dbReference type="ChEBI" id="CHEBI:30616"/>
    </ligand>
</feature>
<protein>
    <recommendedName>
        <fullName evidence="2">Thiamine-monophosphate kinase</fullName>
        <shortName evidence="2">TMP kinase</shortName>
        <shortName evidence="2">Thiamine-phosphate kinase</shortName>
        <ecNumber evidence="2">2.7.4.16</ecNumber>
    </recommendedName>
</protein>
<dbReference type="GO" id="GO:0005524">
    <property type="term" value="F:ATP binding"/>
    <property type="evidence" value="ECO:0007669"/>
    <property type="project" value="UniProtKB-UniRule"/>
</dbReference>
<dbReference type="HAMAP" id="MF_02128">
    <property type="entry name" value="TMP_kinase"/>
    <property type="match status" value="1"/>
</dbReference>
<keyword evidence="2" id="KW-0460">Magnesium</keyword>
<dbReference type="InterPro" id="IPR036921">
    <property type="entry name" value="PurM-like_N_sf"/>
</dbReference>
<keyword evidence="2" id="KW-0808">Transferase</keyword>
<feature type="binding site" evidence="2">
    <location>
        <position position="60"/>
    </location>
    <ligand>
        <name>Mg(2+)</name>
        <dbReference type="ChEBI" id="CHEBI:18420"/>
        <label>3</label>
    </ligand>
</feature>
<dbReference type="GO" id="GO:0000287">
    <property type="term" value="F:magnesium ion binding"/>
    <property type="evidence" value="ECO:0007669"/>
    <property type="project" value="UniProtKB-UniRule"/>
</dbReference>
<dbReference type="GO" id="GO:0009030">
    <property type="term" value="F:thiamine-phosphate kinase activity"/>
    <property type="evidence" value="ECO:0007669"/>
    <property type="project" value="UniProtKB-UniRule"/>
</dbReference>
<dbReference type="SUPFAM" id="SSF56042">
    <property type="entry name" value="PurM C-terminal domain-like"/>
    <property type="match status" value="1"/>
</dbReference>
<gene>
    <name evidence="2" type="primary">thiL</name>
    <name evidence="4" type="ORF">CQ405_05905</name>
</gene>
<comment type="similarity">
    <text evidence="2">Belongs to the thiamine-monophosphate kinase family.</text>
</comment>
<sequence length="270" mass="30775">MDKEKFIISKFQNKFIGDDGAVVGSYVYSKDLFIENSHFKKEWLSFYEIGRKAMMVNISDAIVMNAYPKYALIGLMLPKNTSLSDIVELNKGIKDSCLKYGIEIIGGDTISSNLIGLSVTIIAKTKRPIYRKALKDGEILAFTGNLGGSLKGLKALLNGGKIGKNSRFKNIILRDKFFYKASRYINSAMDISDGLKSDLPKFLKNKDIKLRYNFNKFEFNSGEEYEILFSCYKKNIKALKNIAKKTRTKVTFFAEVKRGRYRKYGKSEHF</sequence>
<feature type="binding site" evidence="2">
    <location>
        <position position="60"/>
    </location>
    <ligand>
        <name>Mg(2+)</name>
        <dbReference type="ChEBI" id="CHEBI:18420"/>
        <label>4</label>
    </ligand>
</feature>
<dbReference type="PANTHER" id="PTHR30270">
    <property type="entry name" value="THIAMINE-MONOPHOSPHATE KINASE"/>
    <property type="match status" value="1"/>
</dbReference>
<dbReference type="UniPathway" id="UPA00060">
    <property type="reaction ID" value="UER00142"/>
</dbReference>
<dbReference type="Pfam" id="PF00586">
    <property type="entry name" value="AIRS"/>
    <property type="match status" value="1"/>
</dbReference>
<feature type="binding site" evidence="2">
    <location>
        <position position="223"/>
    </location>
    <ligand>
        <name>substrate</name>
    </ligand>
</feature>
<evidence type="ECO:0000313" key="5">
    <source>
        <dbReference type="Proteomes" id="UP000240535"/>
    </source>
</evidence>
<feature type="binding site" evidence="2">
    <location>
        <position position="19"/>
    </location>
    <ligand>
        <name>Mg(2+)</name>
        <dbReference type="ChEBI" id="CHEBI:18420"/>
        <label>4</label>
    </ligand>
</feature>
<feature type="domain" description="PurM-like N-terminal" evidence="3">
    <location>
        <begin position="17"/>
        <end position="121"/>
    </location>
</feature>
<comment type="caution">
    <text evidence="2">Lacks conserved residue(s) required for the propagation of feature annotation.</text>
</comment>
<feature type="binding site" evidence="2">
    <location>
        <position position="29"/>
    </location>
    <ligand>
        <name>Mg(2+)</name>
        <dbReference type="ChEBI" id="CHEBI:18420"/>
        <label>4</label>
    </ligand>
</feature>
<keyword evidence="1 2" id="KW-0784">Thiamine biosynthesis</keyword>
<feature type="binding site" evidence="2">
    <location>
        <position position="19"/>
    </location>
    <ligand>
        <name>Mg(2+)</name>
        <dbReference type="ChEBI" id="CHEBI:18420"/>
        <label>3</label>
    </ligand>
</feature>
<comment type="pathway">
    <text evidence="2">Cofactor biosynthesis; thiamine diphosphate biosynthesis; thiamine diphosphate from thiamine phosphate: step 1/1.</text>
</comment>
<dbReference type="GO" id="GO:0009229">
    <property type="term" value="P:thiamine diphosphate biosynthetic process"/>
    <property type="evidence" value="ECO:0007669"/>
    <property type="project" value="UniProtKB-UniRule"/>
</dbReference>
<dbReference type="AlphaFoldDB" id="A0A2P8QZJ1"/>
<evidence type="ECO:0000259" key="3">
    <source>
        <dbReference type="Pfam" id="PF00586"/>
    </source>
</evidence>
<dbReference type="SUPFAM" id="SSF55326">
    <property type="entry name" value="PurM N-terminal domain-like"/>
    <property type="match status" value="1"/>
</dbReference>
<evidence type="ECO:0000256" key="1">
    <source>
        <dbReference type="ARBA" id="ARBA00022977"/>
    </source>
</evidence>
<feature type="binding site" evidence="2">
    <location>
        <position position="108"/>
    </location>
    <ligand>
        <name>Mg(2+)</name>
        <dbReference type="ChEBI" id="CHEBI:18420"/>
        <label>1</label>
    </ligand>
</feature>
<keyword evidence="2" id="KW-0067">ATP-binding</keyword>
<proteinExistence type="inferred from homology"/>
<organism evidence="4 5">
    <name type="scientific">Campylobacter blaseri</name>
    <dbReference type="NCBI Taxonomy" id="2042961"/>
    <lineage>
        <taxon>Bacteria</taxon>
        <taxon>Pseudomonadati</taxon>
        <taxon>Campylobacterota</taxon>
        <taxon>Epsilonproteobacteria</taxon>
        <taxon>Campylobacterales</taxon>
        <taxon>Campylobacteraceae</taxon>
        <taxon>Campylobacter</taxon>
    </lineage>
</organism>
<dbReference type="InterPro" id="IPR006283">
    <property type="entry name" value="ThiL-like"/>
</dbReference>
<feature type="binding site" evidence="2">
    <location>
        <position position="190"/>
    </location>
    <ligand>
        <name>Mg(2+)</name>
        <dbReference type="ChEBI" id="CHEBI:18420"/>
        <label>3</label>
    </ligand>
</feature>
<comment type="miscellaneous">
    <text evidence="2">Reaction mechanism of ThiL seems to utilize a direct, inline transfer of the gamma-phosphate of ATP to TMP rather than a phosphorylated enzyme intermediate.</text>
</comment>
<comment type="caution">
    <text evidence="4">The sequence shown here is derived from an EMBL/GenBank/DDBJ whole genome shotgun (WGS) entry which is preliminary data.</text>
</comment>
<feature type="binding site" evidence="2">
    <location>
        <position position="193"/>
    </location>
    <ligand>
        <name>Mg(2+)</name>
        <dbReference type="ChEBI" id="CHEBI:18420"/>
        <label>5</label>
    </ligand>
</feature>
<comment type="catalytic activity">
    <reaction evidence="2">
        <text>thiamine phosphate + ATP = thiamine diphosphate + ADP</text>
        <dbReference type="Rhea" id="RHEA:15913"/>
        <dbReference type="ChEBI" id="CHEBI:30616"/>
        <dbReference type="ChEBI" id="CHEBI:37575"/>
        <dbReference type="ChEBI" id="CHEBI:58937"/>
        <dbReference type="ChEBI" id="CHEBI:456216"/>
        <dbReference type="EC" id="2.7.4.16"/>
    </reaction>
</comment>
<keyword evidence="2" id="KW-0547">Nucleotide-binding</keyword>
<keyword evidence="2 4" id="KW-0418">Kinase</keyword>
<dbReference type="NCBIfam" id="NF004354">
    <property type="entry name" value="PRK05731.2-3"/>
    <property type="match status" value="1"/>
</dbReference>
<feature type="binding site" evidence="2">
    <location>
        <position position="38"/>
    </location>
    <ligand>
        <name>substrate</name>
    </ligand>
</feature>
<dbReference type="InterPro" id="IPR016188">
    <property type="entry name" value="PurM-like_N"/>
</dbReference>
<feature type="binding site" evidence="2">
    <location>
        <position position="192"/>
    </location>
    <ligand>
        <name>ATP</name>
        <dbReference type="ChEBI" id="CHEBI:30616"/>
    </ligand>
</feature>
<dbReference type="OrthoDB" id="9802811at2"/>
<dbReference type="Proteomes" id="UP000240535">
    <property type="component" value="Unassembled WGS sequence"/>
</dbReference>
<feature type="binding site" evidence="2">
    <location>
        <begin position="107"/>
        <end position="108"/>
    </location>
    <ligand>
        <name>ATP</name>
        <dbReference type="ChEBI" id="CHEBI:30616"/>
    </ligand>
</feature>
<keyword evidence="5" id="KW-1185">Reference proteome</keyword>
<comment type="function">
    <text evidence="2">Catalyzes the ATP-dependent phosphorylation of thiamine-monophosphate (TMP) to form thiamine-pyrophosphate (TPP), the active form of vitamin B1.</text>
</comment>
<dbReference type="RefSeq" id="WP_106871667.1">
    <property type="nucleotide sequence ID" value="NZ_CP053841.1"/>
</dbReference>
<feature type="binding site" evidence="2">
    <location>
        <position position="31"/>
    </location>
    <ligand>
        <name>Mg(2+)</name>
        <dbReference type="ChEBI" id="CHEBI:18420"/>
        <label>1</label>
    </ligand>
</feature>
<dbReference type="CDD" id="cd02194">
    <property type="entry name" value="ThiL"/>
    <property type="match status" value="1"/>
</dbReference>
<name>A0A2P8QZJ1_9BACT</name>
<dbReference type="Gene3D" id="3.90.650.10">
    <property type="entry name" value="PurM-like C-terminal domain"/>
    <property type="match status" value="1"/>
</dbReference>
<dbReference type="Gene3D" id="3.30.1330.10">
    <property type="entry name" value="PurM-like, N-terminal domain"/>
    <property type="match status" value="1"/>
</dbReference>
<reference evidence="5" key="1">
    <citation type="submission" date="2017-10" db="EMBL/GenBank/DDBJ databases">
        <title>Campylobacter species from seals.</title>
        <authorList>
            <person name="Gilbert M.J."/>
            <person name="Zomer A.L."/>
            <person name="Timmerman A.J."/>
            <person name="Duim B."/>
            <person name="Wagenaar J.A."/>
        </authorList>
    </citation>
    <scope>NUCLEOTIDE SEQUENCE [LARGE SCALE GENOMIC DNA]</scope>
    <source>
        <strain evidence="5">17S00004-5</strain>
    </source>
</reference>
<evidence type="ECO:0000313" key="4">
    <source>
        <dbReference type="EMBL" id="PSM51664.1"/>
    </source>
</evidence>
<accession>A0A2P8QZJ1</accession>
<keyword evidence="2" id="KW-0479">Metal-binding</keyword>
<feature type="binding site" evidence="2">
    <location>
        <position position="31"/>
    </location>
    <ligand>
        <name>Mg(2+)</name>
        <dbReference type="ChEBI" id="CHEBI:18420"/>
        <label>2</label>
    </ligand>
</feature>
<feature type="binding site" evidence="2">
    <location>
        <position position="60"/>
    </location>
    <ligand>
        <name>Mg(2+)</name>
        <dbReference type="ChEBI" id="CHEBI:18420"/>
        <label>2</label>
    </ligand>
</feature>
<dbReference type="InterPro" id="IPR036676">
    <property type="entry name" value="PurM-like_C_sf"/>
</dbReference>
<evidence type="ECO:0000256" key="2">
    <source>
        <dbReference type="HAMAP-Rule" id="MF_02128"/>
    </source>
</evidence>
<dbReference type="EMBL" id="PDHH01000005">
    <property type="protein sequence ID" value="PSM51664.1"/>
    <property type="molecule type" value="Genomic_DNA"/>
</dbReference>